<name>A0A0F4KRU3_9BIFI</name>
<protein>
    <submittedName>
        <fullName evidence="1">Toxin-antitoxin system, toxin component</fullName>
    </submittedName>
</protein>
<dbReference type="Proteomes" id="UP000033648">
    <property type="component" value="Unassembled WGS sequence"/>
</dbReference>
<dbReference type="SUPFAM" id="SSF143011">
    <property type="entry name" value="RelE-like"/>
    <property type="match status" value="1"/>
</dbReference>
<accession>A0A0F4KRU3</accession>
<dbReference type="Pfam" id="PF15738">
    <property type="entry name" value="YafQ_toxin"/>
    <property type="match status" value="1"/>
</dbReference>
<proteinExistence type="predicted"/>
<gene>
    <name evidence="1" type="ORF">JF69_14980</name>
</gene>
<organism evidence="1 2">
    <name type="scientific">Bifidobacterium asteroides</name>
    <dbReference type="NCBI Taxonomy" id="1684"/>
    <lineage>
        <taxon>Bacteria</taxon>
        <taxon>Bacillati</taxon>
        <taxon>Actinomycetota</taxon>
        <taxon>Actinomycetes</taxon>
        <taxon>Bifidobacteriales</taxon>
        <taxon>Bifidobacteriaceae</taxon>
        <taxon>Bifidobacterium</taxon>
    </lineage>
</organism>
<dbReference type="EMBL" id="JWME01000013">
    <property type="protein sequence ID" value="KJY49402.1"/>
    <property type="molecule type" value="Genomic_DNA"/>
</dbReference>
<dbReference type="PATRIC" id="fig|1684.4.peg.1609"/>
<dbReference type="AlphaFoldDB" id="A0A0F4KRU3"/>
<evidence type="ECO:0000313" key="2">
    <source>
        <dbReference type="Proteomes" id="UP000033648"/>
    </source>
</evidence>
<dbReference type="OrthoDB" id="7030467at2"/>
<dbReference type="InterPro" id="IPR004386">
    <property type="entry name" value="Toxin_YafQ-like"/>
</dbReference>
<evidence type="ECO:0000313" key="1">
    <source>
        <dbReference type="EMBL" id="KJY49402.1"/>
    </source>
</evidence>
<dbReference type="InterPro" id="IPR035093">
    <property type="entry name" value="RelE/ParE_toxin_dom_sf"/>
</dbReference>
<reference evidence="1 2" key="1">
    <citation type="submission" date="2014-12" db="EMBL/GenBank/DDBJ databases">
        <title>Comparative genomics of the lactic acid bacteria isolated from the honey bee gut.</title>
        <authorList>
            <person name="Ellegaard K.M."/>
            <person name="Tamarit D."/>
            <person name="Javelind E."/>
            <person name="Olofsson T."/>
            <person name="Andersson S.G."/>
            <person name="Vasquez A."/>
        </authorList>
    </citation>
    <scope>NUCLEOTIDE SEQUENCE [LARGE SCALE GENOMIC DNA]</scope>
    <source>
        <strain evidence="1 2">Bin2</strain>
    </source>
</reference>
<comment type="caution">
    <text evidence="1">The sequence shown here is derived from an EMBL/GenBank/DDBJ whole genome shotgun (WGS) entry which is preliminary data.</text>
</comment>
<dbReference type="Gene3D" id="3.30.2310.20">
    <property type="entry name" value="RelE-like"/>
    <property type="match status" value="1"/>
</dbReference>
<sequence length="101" mass="11248">MKLALVPTGAFTRDLNRMARRHVPLEPVEEVLDLVAENSEASLHTLKAHHRMHSCKVMAAVHECHVDNAGDLLLVWNREGGAAYMLRLGSHDQVLGRRGGY</sequence>